<feature type="active site" description="Proton acceptor" evidence="8">
    <location>
        <position position="85"/>
    </location>
</feature>
<dbReference type="GO" id="GO:0050661">
    <property type="term" value="F:NADP binding"/>
    <property type="evidence" value="ECO:0007669"/>
    <property type="project" value="InterPro"/>
</dbReference>
<name>A0A1T4RML1_9BACT</name>
<keyword evidence="5 8" id="KW-0560">Oxidoreductase</keyword>
<dbReference type="EMBL" id="FUWR01000022">
    <property type="protein sequence ID" value="SKA17245.1"/>
    <property type="molecule type" value="Genomic_DNA"/>
</dbReference>
<dbReference type="GO" id="GO:0008652">
    <property type="term" value="P:amino acid biosynthetic process"/>
    <property type="evidence" value="ECO:0007669"/>
    <property type="project" value="UniProtKB-KW"/>
</dbReference>
<feature type="domain" description="Shikimate dehydrogenase substrate binding N-terminal" evidence="10">
    <location>
        <begin position="26"/>
        <end position="108"/>
    </location>
</feature>
<dbReference type="GO" id="GO:0009423">
    <property type="term" value="P:chorismate biosynthetic process"/>
    <property type="evidence" value="ECO:0007669"/>
    <property type="project" value="UniProtKB-UniRule"/>
</dbReference>
<dbReference type="InterPro" id="IPR041121">
    <property type="entry name" value="SDH_C"/>
</dbReference>
<comment type="subunit">
    <text evidence="8">Homodimer.</text>
</comment>
<evidence type="ECO:0000256" key="2">
    <source>
        <dbReference type="ARBA" id="ARBA00012962"/>
    </source>
</evidence>
<dbReference type="GO" id="GO:0019632">
    <property type="term" value="P:shikimate metabolic process"/>
    <property type="evidence" value="ECO:0007669"/>
    <property type="project" value="InterPro"/>
</dbReference>
<feature type="binding site" evidence="8">
    <location>
        <position position="241"/>
    </location>
    <ligand>
        <name>NADP(+)</name>
        <dbReference type="ChEBI" id="CHEBI:58349"/>
    </ligand>
</feature>
<evidence type="ECO:0000256" key="8">
    <source>
        <dbReference type="HAMAP-Rule" id="MF_00222"/>
    </source>
</evidence>
<comment type="caution">
    <text evidence="8">Lacks conserved residue(s) required for the propagation of feature annotation.</text>
</comment>
<dbReference type="UniPathway" id="UPA00053">
    <property type="reaction ID" value="UER00087"/>
</dbReference>
<evidence type="ECO:0000259" key="9">
    <source>
        <dbReference type="Pfam" id="PF01488"/>
    </source>
</evidence>
<evidence type="ECO:0000313" key="12">
    <source>
        <dbReference type="EMBL" id="SKA17245.1"/>
    </source>
</evidence>
<organism evidence="12 13">
    <name type="scientific">Trichlorobacter thiogenes</name>
    <dbReference type="NCBI Taxonomy" id="115783"/>
    <lineage>
        <taxon>Bacteria</taxon>
        <taxon>Pseudomonadati</taxon>
        <taxon>Thermodesulfobacteriota</taxon>
        <taxon>Desulfuromonadia</taxon>
        <taxon>Geobacterales</taxon>
        <taxon>Geobacteraceae</taxon>
        <taxon>Trichlorobacter</taxon>
    </lineage>
</organism>
<comment type="catalytic activity">
    <reaction evidence="7 8">
        <text>shikimate + NADP(+) = 3-dehydroshikimate + NADPH + H(+)</text>
        <dbReference type="Rhea" id="RHEA:17737"/>
        <dbReference type="ChEBI" id="CHEBI:15378"/>
        <dbReference type="ChEBI" id="CHEBI:16630"/>
        <dbReference type="ChEBI" id="CHEBI:36208"/>
        <dbReference type="ChEBI" id="CHEBI:57783"/>
        <dbReference type="ChEBI" id="CHEBI:58349"/>
        <dbReference type="EC" id="1.1.1.25"/>
    </reaction>
</comment>
<dbReference type="Gene3D" id="3.40.50.10860">
    <property type="entry name" value="Leucine Dehydrogenase, chain A, domain 1"/>
    <property type="match status" value="1"/>
</dbReference>
<feature type="binding site" evidence="8">
    <location>
        <position position="106"/>
    </location>
    <ligand>
        <name>shikimate</name>
        <dbReference type="ChEBI" id="CHEBI:36208"/>
    </ligand>
</feature>
<dbReference type="GO" id="GO:0005829">
    <property type="term" value="C:cytosol"/>
    <property type="evidence" value="ECO:0007669"/>
    <property type="project" value="TreeGrafter"/>
</dbReference>
<feature type="binding site" evidence="8">
    <location>
        <position position="121"/>
    </location>
    <ligand>
        <name>shikimate</name>
        <dbReference type="ChEBI" id="CHEBI:36208"/>
    </ligand>
</feature>
<accession>A0A1T4RML1</accession>
<keyword evidence="4 8" id="KW-0521">NADP</keyword>
<comment type="pathway">
    <text evidence="1 8">Metabolic intermediate biosynthesis; chorismate biosynthesis; chorismate from D-erythrose 4-phosphate and phosphoenolpyruvate: step 4/7.</text>
</comment>
<dbReference type="InterPro" id="IPR046346">
    <property type="entry name" value="Aminoacid_DH-like_N_sf"/>
</dbReference>
<feature type="binding site" evidence="8">
    <location>
        <begin position="34"/>
        <end position="36"/>
    </location>
    <ligand>
        <name>shikimate</name>
        <dbReference type="ChEBI" id="CHEBI:36208"/>
    </ligand>
</feature>
<protein>
    <recommendedName>
        <fullName evidence="2 8">Shikimate dehydrogenase (NADP(+))</fullName>
        <shortName evidence="8">SDH</shortName>
        <ecNumber evidence="2 8">1.1.1.25</ecNumber>
    </recommendedName>
</protein>
<dbReference type="Proteomes" id="UP000190102">
    <property type="component" value="Unassembled WGS sequence"/>
</dbReference>
<reference evidence="13" key="1">
    <citation type="submission" date="2017-02" db="EMBL/GenBank/DDBJ databases">
        <authorList>
            <person name="Varghese N."/>
            <person name="Submissions S."/>
        </authorList>
    </citation>
    <scope>NUCLEOTIDE SEQUENCE [LARGE SCALE GENOMIC DNA]</scope>
    <source>
        <strain evidence="13">ATCC BAA-34</strain>
    </source>
</reference>
<sequence>MPSPLQQEELMNDKSVITGKTRIYGILGCPVTHSLSPVMQNAALHEAAVDAIYVPFCVEPDQLSAALSGLRALGVCGFNVTIPHKTVIMPLLDKLAPSAVQAGAVNTVVNQGGQLIGHNTDGDGLVRSLVKDLNCDVGGSKVVLVGAGGAARGALVALCRAGVKSVVVLNRTVAVAEGLIGSFRSSFPQIMLHGTALDGQSGQLVSDADLLINATSLGMAGEKIDGLTLALLPDHAKVYDMVYNPPLTPLLLDARNRGLQAANGLGMLVAQGELAFSLWHGIAPANDIMQKALSAFFNAAKA</sequence>
<dbReference type="InterPro" id="IPR013708">
    <property type="entry name" value="Shikimate_DH-bd_N"/>
</dbReference>
<dbReference type="Gene3D" id="3.40.50.720">
    <property type="entry name" value="NAD(P)-binding Rossmann-like Domain"/>
    <property type="match status" value="1"/>
</dbReference>
<dbReference type="SUPFAM" id="SSF51735">
    <property type="entry name" value="NAD(P)-binding Rossmann-fold domains"/>
    <property type="match status" value="1"/>
</dbReference>
<evidence type="ECO:0000256" key="1">
    <source>
        <dbReference type="ARBA" id="ARBA00004871"/>
    </source>
</evidence>
<proteinExistence type="inferred from homology"/>
<dbReference type="Pfam" id="PF08501">
    <property type="entry name" value="Shikimate_dh_N"/>
    <property type="match status" value="1"/>
</dbReference>
<dbReference type="CDD" id="cd01065">
    <property type="entry name" value="NAD_bind_Shikimate_DH"/>
    <property type="match status" value="1"/>
</dbReference>
<gene>
    <name evidence="8" type="primary">aroE</name>
    <name evidence="12" type="ORF">SAMN02745119_02957</name>
</gene>
<dbReference type="AlphaFoldDB" id="A0A1T4RML1"/>
<comment type="similarity">
    <text evidence="8">Belongs to the shikimate dehydrogenase family.</text>
</comment>
<keyword evidence="6 8" id="KW-0057">Aromatic amino acid biosynthesis</keyword>
<dbReference type="Pfam" id="PF01488">
    <property type="entry name" value="Shikimate_DH"/>
    <property type="match status" value="1"/>
</dbReference>
<evidence type="ECO:0000313" key="13">
    <source>
        <dbReference type="Proteomes" id="UP000190102"/>
    </source>
</evidence>
<evidence type="ECO:0000256" key="5">
    <source>
        <dbReference type="ARBA" id="ARBA00023002"/>
    </source>
</evidence>
<comment type="function">
    <text evidence="8">Involved in the biosynthesis of the chorismate, which leads to the biosynthesis of aromatic amino acids. Catalyzes the reversible NADPH linked reduction of 3-dehydroshikimate (DHSA) to yield shikimate (SA).</text>
</comment>
<feature type="binding site" evidence="8">
    <location>
        <position position="264"/>
    </location>
    <ligand>
        <name>NADP(+)</name>
        <dbReference type="ChEBI" id="CHEBI:58349"/>
    </ligand>
</feature>
<dbReference type="STRING" id="115783.SAMN02745119_02957"/>
<dbReference type="InterPro" id="IPR006151">
    <property type="entry name" value="Shikm_DH/Glu-tRNA_Rdtase"/>
</dbReference>
<dbReference type="PANTHER" id="PTHR21089">
    <property type="entry name" value="SHIKIMATE DEHYDROGENASE"/>
    <property type="match status" value="1"/>
</dbReference>
<keyword evidence="13" id="KW-1185">Reference proteome</keyword>
<dbReference type="SUPFAM" id="SSF53223">
    <property type="entry name" value="Aminoacid dehydrogenase-like, N-terminal domain"/>
    <property type="match status" value="1"/>
</dbReference>
<feature type="domain" description="Quinate/shikimate 5-dehydrogenase/glutamyl-tRNA reductase" evidence="9">
    <location>
        <begin position="136"/>
        <end position="215"/>
    </location>
</feature>
<dbReference type="HAMAP" id="MF_00222">
    <property type="entry name" value="Shikimate_DH_AroE"/>
    <property type="match status" value="1"/>
</dbReference>
<evidence type="ECO:0000259" key="11">
    <source>
        <dbReference type="Pfam" id="PF18317"/>
    </source>
</evidence>
<evidence type="ECO:0000259" key="10">
    <source>
        <dbReference type="Pfam" id="PF08501"/>
    </source>
</evidence>
<evidence type="ECO:0000256" key="3">
    <source>
        <dbReference type="ARBA" id="ARBA00022605"/>
    </source>
</evidence>
<dbReference type="GO" id="GO:0004764">
    <property type="term" value="F:shikimate 3-dehydrogenase (NADP+) activity"/>
    <property type="evidence" value="ECO:0007669"/>
    <property type="project" value="UniProtKB-UniRule"/>
</dbReference>
<dbReference type="InterPro" id="IPR011342">
    <property type="entry name" value="Shikimate_DH"/>
</dbReference>
<dbReference type="Pfam" id="PF18317">
    <property type="entry name" value="SDH_C"/>
    <property type="match status" value="1"/>
</dbReference>
<evidence type="ECO:0000256" key="6">
    <source>
        <dbReference type="ARBA" id="ARBA00023141"/>
    </source>
</evidence>
<dbReference type="InterPro" id="IPR022893">
    <property type="entry name" value="Shikimate_DH_fam"/>
</dbReference>
<feature type="domain" description="SDH C-terminal" evidence="11">
    <location>
        <begin position="264"/>
        <end position="293"/>
    </location>
</feature>
<dbReference type="InterPro" id="IPR036291">
    <property type="entry name" value="NAD(P)-bd_dom_sf"/>
</dbReference>
<keyword evidence="3 8" id="KW-0028">Amino-acid biosynthesis</keyword>
<dbReference type="NCBIfam" id="TIGR00507">
    <property type="entry name" value="aroE"/>
    <property type="match status" value="1"/>
</dbReference>
<feature type="binding site" evidence="8">
    <location>
        <position position="271"/>
    </location>
    <ligand>
        <name>shikimate</name>
        <dbReference type="ChEBI" id="CHEBI:36208"/>
    </ligand>
</feature>
<dbReference type="PANTHER" id="PTHR21089:SF1">
    <property type="entry name" value="BIFUNCTIONAL 3-DEHYDROQUINATE DEHYDRATASE_SHIKIMATE DEHYDROGENASE, CHLOROPLASTIC"/>
    <property type="match status" value="1"/>
</dbReference>
<evidence type="ECO:0000256" key="4">
    <source>
        <dbReference type="ARBA" id="ARBA00022857"/>
    </source>
</evidence>
<feature type="binding site" evidence="8">
    <location>
        <begin position="146"/>
        <end position="150"/>
    </location>
    <ligand>
        <name>NADP(+)</name>
        <dbReference type="ChEBI" id="CHEBI:58349"/>
    </ligand>
</feature>
<evidence type="ECO:0000256" key="7">
    <source>
        <dbReference type="ARBA" id="ARBA00049442"/>
    </source>
</evidence>
<feature type="binding site" evidence="8">
    <location>
        <position position="243"/>
    </location>
    <ligand>
        <name>shikimate</name>
        <dbReference type="ChEBI" id="CHEBI:36208"/>
    </ligand>
</feature>
<dbReference type="GO" id="GO:0009073">
    <property type="term" value="P:aromatic amino acid family biosynthetic process"/>
    <property type="evidence" value="ECO:0007669"/>
    <property type="project" value="UniProtKB-KW"/>
</dbReference>
<feature type="binding site" evidence="8">
    <location>
        <position position="81"/>
    </location>
    <ligand>
        <name>shikimate</name>
        <dbReference type="ChEBI" id="CHEBI:36208"/>
    </ligand>
</feature>
<dbReference type="EC" id="1.1.1.25" evidence="2 8"/>